<dbReference type="InterPro" id="IPR020904">
    <property type="entry name" value="Sc_DH/Rdtase_CS"/>
</dbReference>
<dbReference type="PANTHER" id="PTHR43115">
    <property type="entry name" value="DEHYDROGENASE/REDUCTASE SDR FAMILY MEMBER 11"/>
    <property type="match status" value="1"/>
</dbReference>
<gene>
    <name evidence="5 6 7" type="primary">LOC113212801</name>
</gene>
<dbReference type="PROSITE" id="PS00061">
    <property type="entry name" value="ADH_SHORT"/>
    <property type="match status" value="1"/>
</dbReference>
<dbReference type="PRINTS" id="PR00080">
    <property type="entry name" value="SDRFAMILY"/>
</dbReference>
<evidence type="ECO:0000313" key="4">
    <source>
        <dbReference type="Proteomes" id="UP000504606"/>
    </source>
</evidence>
<dbReference type="InterPro" id="IPR036291">
    <property type="entry name" value="NAD(P)-bd_dom_sf"/>
</dbReference>
<dbReference type="RefSeq" id="XP_026287421.2">
    <property type="nucleotide sequence ID" value="XM_026431636.2"/>
</dbReference>
<evidence type="ECO:0000256" key="3">
    <source>
        <dbReference type="RuleBase" id="RU000363"/>
    </source>
</evidence>
<organism evidence="4 6">
    <name type="scientific">Frankliniella occidentalis</name>
    <name type="common">Western flower thrips</name>
    <name type="synonym">Euthrips occidentalis</name>
    <dbReference type="NCBI Taxonomy" id="133901"/>
    <lineage>
        <taxon>Eukaryota</taxon>
        <taxon>Metazoa</taxon>
        <taxon>Ecdysozoa</taxon>
        <taxon>Arthropoda</taxon>
        <taxon>Hexapoda</taxon>
        <taxon>Insecta</taxon>
        <taxon>Pterygota</taxon>
        <taxon>Neoptera</taxon>
        <taxon>Paraneoptera</taxon>
        <taxon>Thysanoptera</taxon>
        <taxon>Terebrantia</taxon>
        <taxon>Thripoidea</taxon>
        <taxon>Thripidae</taxon>
        <taxon>Frankliniella</taxon>
    </lineage>
</organism>
<dbReference type="GeneID" id="113212801"/>
<name>A0A6J1T9N5_FRAOC</name>
<dbReference type="KEGG" id="foc:113212801"/>
<dbReference type="PANTHER" id="PTHR43115:SF4">
    <property type="entry name" value="DEHYDROGENASE_REDUCTASE SDR FAMILY MEMBER 11"/>
    <property type="match status" value="1"/>
</dbReference>
<proteinExistence type="inferred from homology"/>
<keyword evidence="4" id="KW-1185">Reference proteome</keyword>
<sequence>MEKFRGRVAVVTGASSGIGAQLAEDLVRAGLVVVGVARRRERLEALASSLSGLDGRLEVLQADLSSVDEVKRVFKWIDESLGGVTVLVNNAAICPITPTQDQELGVIESAVATNLTAMMVGSNLAVNNMKRFNIKDGHIININSVAGHKIMYSPGQDASVTTYTTTKHGAVAFSNALRFDVQRIHGFKIRVTSLSPGTVRTEMTSKWVEQLPKDRVLDPKDVSNAALYVLSCPTTVEISELTIQPQGESF</sequence>
<dbReference type="RefSeq" id="XP_026287413.2">
    <property type="nucleotide sequence ID" value="XM_026431628.2"/>
</dbReference>
<dbReference type="Gene3D" id="3.40.50.720">
    <property type="entry name" value="NAD(P)-binding Rossmann-like Domain"/>
    <property type="match status" value="1"/>
</dbReference>
<comment type="similarity">
    <text evidence="1 3">Belongs to the short-chain dehydrogenases/reductases (SDR) family.</text>
</comment>
<dbReference type="PRINTS" id="PR00081">
    <property type="entry name" value="GDHRDH"/>
</dbReference>
<accession>A0A6J1T9N5</accession>
<dbReference type="InterPro" id="IPR002347">
    <property type="entry name" value="SDR_fam"/>
</dbReference>
<evidence type="ECO:0000256" key="1">
    <source>
        <dbReference type="ARBA" id="ARBA00006484"/>
    </source>
</evidence>
<keyword evidence="2" id="KW-0560">Oxidoreductase</keyword>
<dbReference type="SUPFAM" id="SSF51735">
    <property type="entry name" value="NAD(P)-binding Rossmann-fold domains"/>
    <property type="match status" value="1"/>
</dbReference>
<dbReference type="RefSeq" id="XP_052133330.1">
    <property type="nucleotide sequence ID" value="XM_052277370.1"/>
</dbReference>
<evidence type="ECO:0000256" key="2">
    <source>
        <dbReference type="ARBA" id="ARBA00023002"/>
    </source>
</evidence>
<dbReference type="AlphaFoldDB" id="A0A6J1T9N5"/>
<protein>
    <submittedName>
        <fullName evidence="5 6">Farnesol dehydrogenase</fullName>
    </submittedName>
</protein>
<dbReference type="Proteomes" id="UP000504606">
    <property type="component" value="Unplaced"/>
</dbReference>
<evidence type="ECO:0000313" key="6">
    <source>
        <dbReference type="RefSeq" id="XP_026287421.2"/>
    </source>
</evidence>
<evidence type="ECO:0000313" key="7">
    <source>
        <dbReference type="RefSeq" id="XP_052133330.1"/>
    </source>
</evidence>
<reference evidence="5 6" key="1">
    <citation type="submission" date="2025-04" db="UniProtKB">
        <authorList>
            <consortium name="RefSeq"/>
        </authorList>
    </citation>
    <scope>IDENTIFICATION</scope>
    <source>
        <tissue evidence="5 6">Whole organism</tissue>
    </source>
</reference>
<dbReference type="GO" id="GO:0016616">
    <property type="term" value="F:oxidoreductase activity, acting on the CH-OH group of donors, NAD or NADP as acceptor"/>
    <property type="evidence" value="ECO:0007669"/>
    <property type="project" value="UniProtKB-ARBA"/>
</dbReference>
<dbReference type="FunFam" id="3.40.50.720:FF:000047">
    <property type="entry name" value="NADP-dependent L-serine/L-allo-threonine dehydrogenase"/>
    <property type="match status" value="1"/>
</dbReference>
<evidence type="ECO:0000313" key="5">
    <source>
        <dbReference type="RefSeq" id="XP_026287413.2"/>
    </source>
</evidence>
<dbReference type="Pfam" id="PF00106">
    <property type="entry name" value="adh_short"/>
    <property type="match status" value="1"/>
</dbReference>